<evidence type="ECO:0000256" key="2">
    <source>
        <dbReference type="ARBA" id="ARBA00022737"/>
    </source>
</evidence>
<dbReference type="InterPro" id="IPR003591">
    <property type="entry name" value="Leu-rich_rpt_typical-subtyp"/>
</dbReference>
<dbReference type="PROSITE" id="PS51450">
    <property type="entry name" value="LRR"/>
    <property type="match status" value="3"/>
</dbReference>
<keyword evidence="1" id="KW-0433">Leucine-rich repeat</keyword>
<dbReference type="SUPFAM" id="SSF52058">
    <property type="entry name" value="L domain-like"/>
    <property type="match status" value="1"/>
</dbReference>
<feature type="chain" id="PRO_5042899393" evidence="3">
    <location>
        <begin position="20"/>
        <end position="420"/>
    </location>
</feature>
<dbReference type="Proteomes" id="UP001378592">
    <property type="component" value="Unassembled WGS sequence"/>
</dbReference>
<dbReference type="InterPro" id="IPR050333">
    <property type="entry name" value="SLRP"/>
</dbReference>
<organism evidence="4 5">
    <name type="scientific">Gryllus longicercus</name>
    <dbReference type="NCBI Taxonomy" id="2509291"/>
    <lineage>
        <taxon>Eukaryota</taxon>
        <taxon>Metazoa</taxon>
        <taxon>Ecdysozoa</taxon>
        <taxon>Arthropoda</taxon>
        <taxon>Hexapoda</taxon>
        <taxon>Insecta</taxon>
        <taxon>Pterygota</taxon>
        <taxon>Neoptera</taxon>
        <taxon>Polyneoptera</taxon>
        <taxon>Orthoptera</taxon>
        <taxon>Ensifera</taxon>
        <taxon>Gryllidea</taxon>
        <taxon>Grylloidea</taxon>
        <taxon>Gryllidae</taxon>
        <taxon>Gryllinae</taxon>
        <taxon>Gryllus</taxon>
    </lineage>
</organism>
<comment type="caution">
    <text evidence="4">The sequence shown here is derived from an EMBL/GenBank/DDBJ whole genome shotgun (WGS) entry which is preliminary data.</text>
</comment>
<name>A0AAN9VGP2_9ORTH</name>
<gene>
    <name evidence="4" type="ORF">R5R35_000498</name>
</gene>
<dbReference type="Pfam" id="PF00560">
    <property type="entry name" value="LRR_1"/>
    <property type="match status" value="1"/>
</dbReference>
<evidence type="ECO:0000256" key="3">
    <source>
        <dbReference type="SAM" id="SignalP"/>
    </source>
</evidence>
<sequence length="420" mass="48362">MSLWTRVLLFLFCFKYSVGQWYDEDSLYDRVDMSEEDRPCECIENERDYFYGHFYCRNRNLTRLTISELPKNRCRGTHAASLQGNWFSDYPLLVRDPRFVRINLLENNLTSLPKPFQVSKRLKYLNLSGNKISNTRDELRTMTQLKILHVSWNRLTTIGFLPNPCYLQILDVSGNALRSIETSSLKPCTLLEYLQLSNNLISYIHKDAFDPFKKLVCLFLSSNPLTTLADNLFLGLKRLHVLHLNDANLTNLSNYTFNGLVGLDELNLSNNNLITLPETIFSKNGNITNIKLNDNQLTYLPARIFSRLRRLHCVDLVRNNFTYVPATMFLQHPSTTLSAYMEENPIQAQSLRWVLRASVVRTEINPYACSCGALRLGVARIDFCVDLQCGEGELYLHWLDAVIKIDESSIASRSQPGGFL</sequence>
<feature type="signal peptide" evidence="3">
    <location>
        <begin position="1"/>
        <end position="19"/>
    </location>
</feature>
<dbReference type="AlphaFoldDB" id="A0AAN9VGP2"/>
<evidence type="ECO:0000313" key="4">
    <source>
        <dbReference type="EMBL" id="KAK7791073.1"/>
    </source>
</evidence>
<dbReference type="Gene3D" id="3.80.10.10">
    <property type="entry name" value="Ribonuclease Inhibitor"/>
    <property type="match status" value="1"/>
</dbReference>
<evidence type="ECO:0000256" key="1">
    <source>
        <dbReference type="ARBA" id="ARBA00022614"/>
    </source>
</evidence>
<reference evidence="4 5" key="1">
    <citation type="submission" date="2024-03" db="EMBL/GenBank/DDBJ databases">
        <title>The genome assembly and annotation of the cricket Gryllus longicercus Weissman &amp; Gray.</title>
        <authorList>
            <person name="Szrajer S."/>
            <person name="Gray D."/>
            <person name="Ylla G."/>
        </authorList>
    </citation>
    <scope>NUCLEOTIDE SEQUENCE [LARGE SCALE GENOMIC DNA]</scope>
    <source>
        <strain evidence="4">DAG 2021-001</strain>
        <tissue evidence="4">Whole body minus gut</tissue>
    </source>
</reference>
<dbReference type="Pfam" id="PF13306">
    <property type="entry name" value="LRR_5"/>
    <property type="match status" value="1"/>
</dbReference>
<evidence type="ECO:0000313" key="5">
    <source>
        <dbReference type="Proteomes" id="UP001378592"/>
    </source>
</evidence>
<protein>
    <submittedName>
        <fullName evidence="4">Uncharacterized protein</fullName>
    </submittedName>
</protein>
<keyword evidence="3" id="KW-0732">Signal</keyword>
<dbReference type="Pfam" id="PF13855">
    <property type="entry name" value="LRR_8"/>
    <property type="match status" value="1"/>
</dbReference>
<keyword evidence="2" id="KW-0677">Repeat</keyword>
<dbReference type="InterPro" id="IPR001611">
    <property type="entry name" value="Leu-rich_rpt"/>
</dbReference>
<keyword evidence="5" id="KW-1185">Reference proteome</keyword>
<proteinExistence type="predicted"/>
<dbReference type="InterPro" id="IPR032675">
    <property type="entry name" value="LRR_dom_sf"/>
</dbReference>
<accession>A0AAN9VGP2</accession>
<dbReference type="SMART" id="SM00369">
    <property type="entry name" value="LRR_TYP"/>
    <property type="match status" value="8"/>
</dbReference>
<dbReference type="PANTHER" id="PTHR45712:SF22">
    <property type="entry name" value="INSULIN-LIKE GROWTH FACTOR-BINDING PROTEIN COMPLEX ACID LABILE SUBUNIT"/>
    <property type="match status" value="1"/>
</dbReference>
<dbReference type="EMBL" id="JAZDUA010000564">
    <property type="protein sequence ID" value="KAK7791073.1"/>
    <property type="molecule type" value="Genomic_DNA"/>
</dbReference>
<dbReference type="FunFam" id="3.80.10.10:FF:001164">
    <property type="entry name" value="GH01279p"/>
    <property type="match status" value="1"/>
</dbReference>
<dbReference type="InterPro" id="IPR026906">
    <property type="entry name" value="LRR_5"/>
</dbReference>
<dbReference type="PANTHER" id="PTHR45712">
    <property type="entry name" value="AGAP008170-PA"/>
    <property type="match status" value="1"/>
</dbReference>